<dbReference type="Pfam" id="PF03662">
    <property type="entry name" value="Glyco_hydro_79n"/>
    <property type="match status" value="1"/>
</dbReference>
<dbReference type="OrthoDB" id="1691246at2759"/>
<comment type="caution">
    <text evidence="1">The sequence shown here is derived from an EMBL/GenBank/DDBJ whole genome shotgun (WGS) entry which is preliminary data.</text>
</comment>
<dbReference type="PANTHER" id="PTHR14363">
    <property type="entry name" value="HEPARANASE-RELATED"/>
    <property type="match status" value="1"/>
</dbReference>
<accession>A0A5N6LT41</accession>
<proteinExistence type="predicted"/>
<reference evidence="1 2" key="1">
    <citation type="submission" date="2019-05" db="EMBL/GenBank/DDBJ databases">
        <title>Mikania micrantha, genome provides insights into the molecular mechanism of rapid growth.</title>
        <authorList>
            <person name="Liu B."/>
        </authorList>
    </citation>
    <scope>NUCLEOTIDE SEQUENCE [LARGE SCALE GENOMIC DNA]</scope>
    <source>
        <strain evidence="1">NLD-2019</strain>
        <tissue evidence="1">Leaf</tissue>
    </source>
</reference>
<protein>
    <submittedName>
        <fullName evidence="1">Uncharacterized protein</fullName>
    </submittedName>
</protein>
<keyword evidence="2" id="KW-1185">Reference proteome</keyword>
<dbReference type="GO" id="GO:0004566">
    <property type="term" value="F:beta-glucuronidase activity"/>
    <property type="evidence" value="ECO:0007669"/>
    <property type="project" value="TreeGrafter"/>
</dbReference>
<dbReference type="AlphaFoldDB" id="A0A5N6LT41"/>
<dbReference type="InterPro" id="IPR005199">
    <property type="entry name" value="Glyco_hydro_79"/>
</dbReference>
<dbReference type="GO" id="GO:0016020">
    <property type="term" value="C:membrane"/>
    <property type="evidence" value="ECO:0007669"/>
    <property type="project" value="InterPro"/>
</dbReference>
<name>A0A5N6LT41_9ASTR</name>
<gene>
    <name evidence="1" type="ORF">E3N88_38128</name>
</gene>
<dbReference type="EMBL" id="SZYD01000018">
    <property type="protein sequence ID" value="KAD2804751.1"/>
    <property type="molecule type" value="Genomic_DNA"/>
</dbReference>
<dbReference type="PANTHER" id="PTHR14363:SF17">
    <property type="entry name" value="HEPARANASE-LIKE PROTEIN 3"/>
    <property type="match status" value="1"/>
</dbReference>
<evidence type="ECO:0000313" key="2">
    <source>
        <dbReference type="Proteomes" id="UP000326396"/>
    </source>
</evidence>
<dbReference type="Proteomes" id="UP000326396">
    <property type="component" value="Linkage Group LG8"/>
</dbReference>
<organism evidence="1 2">
    <name type="scientific">Mikania micrantha</name>
    <name type="common">bitter vine</name>
    <dbReference type="NCBI Taxonomy" id="192012"/>
    <lineage>
        <taxon>Eukaryota</taxon>
        <taxon>Viridiplantae</taxon>
        <taxon>Streptophyta</taxon>
        <taxon>Embryophyta</taxon>
        <taxon>Tracheophyta</taxon>
        <taxon>Spermatophyta</taxon>
        <taxon>Magnoliopsida</taxon>
        <taxon>eudicotyledons</taxon>
        <taxon>Gunneridae</taxon>
        <taxon>Pentapetalae</taxon>
        <taxon>asterids</taxon>
        <taxon>campanulids</taxon>
        <taxon>Asterales</taxon>
        <taxon>Asteraceae</taxon>
        <taxon>Asteroideae</taxon>
        <taxon>Heliantheae alliance</taxon>
        <taxon>Eupatorieae</taxon>
        <taxon>Mikania</taxon>
    </lineage>
</organism>
<dbReference type="GO" id="GO:0009505">
    <property type="term" value="C:plant-type cell wall"/>
    <property type="evidence" value="ECO:0007669"/>
    <property type="project" value="TreeGrafter"/>
</dbReference>
<evidence type="ECO:0000313" key="1">
    <source>
        <dbReference type="EMBL" id="KAD2804751.1"/>
    </source>
</evidence>
<sequence length="87" mass="10123">MEKRFTEDERVVKVSWMGGTRHMRRVYTTTGYVGQPALGKWNKIGDAFGAYNSGRNLVTNAFVLSFWFLDQLRMSSVYCTKTHVERH</sequence>